<dbReference type="Proteomes" id="UP001235303">
    <property type="component" value="Unassembled WGS sequence"/>
</dbReference>
<protein>
    <submittedName>
        <fullName evidence="1">DUF1816 domain-containing protein</fullName>
    </submittedName>
</protein>
<dbReference type="InterPro" id="IPR014945">
    <property type="entry name" value="DUF1816"/>
</dbReference>
<organism evidence="1 2">
    <name type="scientific">Roseofilum acuticapitatum BLCC-M154</name>
    <dbReference type="NCBI Taxonomy" id="3022444"/>
    <lineage>
        <taxon>Bacteria</taxon>
        <taxon>Bacillati</taxon>
        <taxon>Cyanobacteriota</taxon>
        <taxon>Cyanophyceae</taxon>
        <taxon>Desertifilales</taxon>
        <taxon>Desertifilaceae</taxon>
        <taxon>Roseofilum</taxon>
        <taxon>Roseofilum acuticapitatum</taxon>
    </lineage>
</organism>
<reference evidence="1 2" key="1">
    <citation type="submission" date="2023-01" db="EMBL/GenBank/DDBJ databases">
        <title>Novel diversity within Roseofilum (Cyanobacteria; Desertifilaceae) from marine benthic mats with descriptions of four novel species.</title>
        <authorList>
            <person name="Wang Y."/>
            <person name="Berthold D.E."/>
            <person name="Hu J."/>
            <person name="Lefler F.W."/>
            <person name="Laughinghouse H.D. IV."/>
        </authorList>
    </citation>
    <scope>NUCLEOTIDE SEQUENCE [LARGE SCALE GENOMIC DNA]</scope>
    <source>
        <strain evidence="1 2">BLCC-M154</strain>
    </source>
</reference>
<sequence length="93" mass="10454">MNNFKDLLVNTQNFLGFAYWIEIKTQTPACTYYFGPFQSQEEAELAQQGYEEDLKAEAAQGITSTIKQCKPESLTIFEDLGEINGQQTPAYSG</sequence>
<dbReference type="EMBL" id="JAQOSP010000030">
    <property type="protein sequence ID" value="MDJ1168674.1"/>
    <property type="molecule type" value="Genomic_DNA"/>
</dbReference>
<dbReference type="Pfam" id="PF08846">
    <property type="entry name" value="DUF1816"/>
    <property type="match status" value="1"/>
</dbReference>
<keyword evidence="2" id="KW-1185">Reference proteome</keyword>
<comment type="caution">
    <text evidence="1">The sequence shown here is derived from an EMBL/GenBank/DDBJ whole genome shotgun (WGS) entry which is preliminary data.</text>
</comment>
<proteinExistence type="predicted"/>
<accession>A0ABT7AP48</accession>
<evidence type="ECO:0000313" key="2">
    <source>
        <dbReference type="Proteomes" id="UP001235303"/>
    </source>
</evidence>
<gene>
    <name evidence="1" type="ORF">PMG71_04470</name>
</gene>
<dbReference type="RefSeq" id="WP_283752435.1">
    <property type="nucleotide sequence ID" value="NZ_JAQOSP010000030.1"/>
</dbReference>
<name>A0ABT7AP48_9CYAN</name>
<evidence type="ECO:0000313" key="1">
    <source>
        <dbReference type="EMBL" id="MDJ1168674.1"/>
    </source>
</evidence>